<dbReference type="AlphaFoldDB" id="A0A381PUU4"/>
<reference evidence="1" key="1">
    <citation type="submission" date="2018-05" db="EMBL/GenBank/DDBJ databases">
        <authorList>
            <person name="Lanie J.A."/>
            <person name="Ng W.-L."/>
            <person name="Kazmierczak K.M."/>
            <person name="Andrzejewski T.M."/>
            <person name="Davidsen T.M."/>
            <person name="Wayne K.J."/>
            <person name="Tettelin H."/>
            <person name="Glass J.I."/>
            <person name="Rusch D."/>
            <person name="Podicherti R."/>
            <person name="Tsui H.-C.T."/>
            <person name="Winkler M.E."/>
        </authorList>
    </citation>
    <scope>NUCLEOTIDE SEQUENCE</scope>
</reference>
<sequence length="38" mass="4507">MKYRNTDALIVNTKTPSFKLRFFTNILKMKCIIADDQK</sequence>
<protein>
    <submittedName>
        <fullName evidence="1">Uncharacterized protein</fullName>
    </submittedName>
</protein>
<proteinExistence type="predicted"/>
<accession>A0A381PUU4</accession>
<dbReference type="EMBL" id="UINC01001103">
    <property type="protein sequence ID" value="SUZ70842.1"/>
    <property type="molecule type" value="Genomic_DNA"/>
</dbReference>
<organism evidence="1">
    <name type="scientific">marine metagenome</name>
    <dbReference type="NCBI Taxonomy" id="408172"/>
    <lineage>
        <taxon>unclassified sequences</taxon>
        <taxon>metagenomes</taxon>
        <taxon>ecological metagenomes</taxon>
    </lineage>
</organism>
<gene>
    <name evidence="1" type="ORF">METZ01_LOCUS23696</name>
</gene>
<name>A0A381PUU4_9ZZZZ</name>
<evidence type="ECO:0000313" key="1">
    <source>
        <dbReference type="EMBL" id="SUZ70842.1"/>
    </source>
</evidence>